<name>A0AAN4YU76_ASPOZ</name>
<protein>
    <submittedName>
        <fullName evidence="1">Unnamed protein product</fullName>
    </submittedName>
</protein>
<sequence length="184" mass="20979">MWARSSISLGRNVSQYTWKVNTQGSFIAGHTALVTSRGIKRFIRRGDRIKRGDRINRGISVEQKKFSVAEYRRNVADALAYISAYDKTPARVTAVALGIEEGRLVVWIAANQEVKPKVENFLNSVLSRLDQIAYDPELECDDLVDFVLQFNWKGVKKYHEKFGSEWASYYEPLQSSGRSLNHCS</sequence>
<dbReference type="AlphaFoldDB" id="A0AAN4YU76"/>
<evidence type="ECO:0000313" key="1">
    <source>
        <dbReference type="EMBL" id="GMG36760.1"/>
    </source>
</evidence>
<reference evidence="1" key="1">
    <citation type="submission" date="2023-04" db="EMBL/GenBank/DDBJ databases">
        <title>Aspergillus oryzae NBRC 4228.</title>
        <authorList>
            <person name="Ichikawa N."/>
            <person name="Sato H."/>
            <person name="Tonouchi N."/>
        </authorList>
    </citation>
    <scope>NUCLEOTIDE SEQUENCE</scope>
    <source>
        <strain evidence="1">NBRC 4228</strain>
    </source>
</reference>
<organism evidence="1 2">
    <name type="scientific">Aspergillus oryzae</name>
    <name type="common">Yellow koji mold</name>
    <dbReference type="NCBI Taxonomy" id="5062"/>
    <lineage>
        <taxon>Eukaryota</taxon>
        <taxon>Fungi</taxon>
        <taxon>Dikarya</taxon>
        <taxon>Ascomycota</taxon>
        <taxon>Pezizomycotina</taxon>
        <taxon>Eurotiomycetes</taxon>
        <taxon>Eurotiomycetidae</taxon>
        <taxon>Eurotiales</taxon>
        <taxon>Aspergillaceae</taxon>
        <taxon>Aspergillus</taxon>
        <taxon>Aspergillus subgen. Circumdati</taxon>
    </lineage>
</organism>
<dbReference type="Proteomes" id="UP001165205">
    <property type="component" value="Unassembled WGS sequence"/>
</dbReference>
<accession>A0AAN4YU76</accession>
<evidence type="ECO:0000313" key="2">
    <source>
        <dbReference type="Proteomes" id="UP001165205"/>
    </source>
</evidence>
<gene>
    <name evidence="1" type="ORF">Aory04_001173800</name>
</gene>
<comment type="caution">
    <text evidence="1">The sequence shown here is derived from an EMBL/GenBank/DDBJ whole genome shotgun (WGS) entry which is preliminary data.</text>
</comment>
<proteinExistence type="predicted"/>
<dbReference type="EMBL" id="BSYA01000211">
    <property type="protein sequence ID" value="GMG36760.1"/>
    <property type="molecule type" value="Genomic_DNA"/>
</dbReference>